<evidence type="ECO:0000313" key="3">
    <source>
        <dbReference type="EMBL" id="MEC3875528.1"/>
    </source>
</evidence>
<evidence type="ECO:0000313" key="4">
    <source>
        <dbReference type="Proteomes" id="UP001348397"/>
    </source>
</evidence>
<dbReference type="Pfam" id="PF20448">
    <property type="entry name" value="DUF6705"/>
    <property type="match status" value="1"/>
</dbReference>
<reference evidence="3 4" key="1">
    <citation type="submission" date="2024-01" db="EMBL/GenBank/DDBJ databases">
        <title>Chryseobacterium sp. T9W2-O.</title>
        <authorList>
            <person name="Maltman C."/>
        </authorList>
    </citation>
    <scope>NUCLEOTIDE SEQUENCE [LARGE SCALE GENOMIC DNA]</scope>
    <source>
        <strain evidence="3 4">T9W2-O</strain>
    </source>
</reference>
<feature type="domain" description="DUF6705" evidence="2">
    <location>
        <begin position="1"/>
        <end position="105"/>
    </location>
</feature>
<dbReference type="Proteomes" id="UP001348397">
    <property type="component" value="Unassembled WGS sequence"/>
</dbReference>
<feature type="chain" id="PRO_5045412271" evidence="1">
    <location>
        <begin position="19"/>
        <end position="182"/>
    </location>
</feature>
<comment type="caution">
    <text evidence="3">The sequence shown here is derived from an EMBL/GenBank/DDBJ whole genome shotgun (WGS) entry which is preliminary data.</text>
</comment>
<dbReference type="PROSITE" id="PS51257">
    <property type="entry name" value="PROKAR_LIPOPROTEIN"/>
    <property type="match status" value="1"/>
</dbReference>
<feature type="signal peptide" evidence="1">
    <location>
        <begin position="1"/>
        <end position="18"/>
    </location>
</feature>
<gene>
    <name evidence="3" type="ORF">SOP96_07395</name>
</gene>
<dbReference type="InterPro" id="IPR046551">
    <property type="entry name" value="DUF6705"/>
</dbReference>
<protein>
    <submittedName>
        <fullName evidence="3">DUF6705 family protein</fullName>
    </submittedName>
</protein>
<keyword evidence="1" id="KW-0732">Signal</keyword>
<keyword evidence="4" id="KW-1185">Reference proteome</keyword>
<proteinExistence type="predicted"/>
<name>A0ABU6HSW5_9FLAO</name>
<evidence type="ECO:0000256" key="1">
    <source>
        <dbReference type="SAM" id="SignalP"/>
    </source>
</evidence>
<accession>A0ABU6HSW5</accession>
<organism evidence="3 4">
    <name type="scientific">Chryseobacterium salviniae</name>
    <dbReference type="NCBI Taxonomy" id="3101750"/>
    <lineage>
        <taxon>Bacteria</taxon>
        <taxon>Pseudomonadati</taxon>
        <taxon>Bacteroidota</taxon>
        <taxon>Flavobacteriia</taxon>
        <taxon>Flavobacteriales</taxon>
        <taxon>Weeksellaceae</taxon>
        <taxon>Chryseobacterium group</taxon>
        <taxon>Chryseobacterium</taxon>
    </lineage>
</organism>
<evidence type="ECO:0000259" key="2">
    <source>
        <dbReference type="Pfam" id="PF20448"/>
    </source>
</evidence>
<sequence>MKKLFFLLSIHLMVLSCAQIYPLNTYTAVPSNSYIKDINNELVPYEGTWKGTWNSKTIYIYFKRIKKLQDHLNNNSYYKDVLVGKLKIVDANGLILFDDSQLPDNETKIEGIRFFTIPNKKYSLLYMDSDPCGITGDIYINFIDSTETKLNWKFIDTTEFLSGTCLNPYTQILPNEILLLKQ</sequence>
<dbReference type="RefSeq" id="WP_326320348.1">
    <property type="nucleotide sequence ID" value="NZ_JAYLAA010000027.1"/>
</dbReference>
<dbReference type="EMBL" id="JAYLAA010000027">
    <property type="protein sequence ID" value="MEC3875528.1"/>
    <property type="molecule type" value="Genomic_DNA"/>
</dbReference>